<organism evidence="5 6">
    <name type="scientific">Hanseniaspora valbyensis NRRL Y-1626</name>
    <dbReference type="NCBI Taxonomy" id="766949"/>
    <lineage>
        <taxon>Eukaryota</taxon>
        <taxon>Fungi</taxon>
        <taxon>Dikarya</taxon>
        <taxon>Ascomycota</taxon>
        <taxon>Saccharomycotina</taxon>
        <taxon>Saccharomycetes</taxon>
        <taxon>Saccharomycodales</taxon>
        <taxon>Saccharomycodaceae</taxon>
        <taxon>Hanseniaspora</taxon>
    </lineage>
</organism>
<dbReference type="Gene3D" id="2.130.10.10">
    <property type="entry name" value="YVTN repeat-like/Quinoprotein amine dehydrogenase"/>
    <property type="match status" value="2"/>
</dbReference>
<sequence length="957" mass="110688">MSSEEVVEKKIKLSDVSDKKKVIINSSKLFKPYQILSQFSTSSNFNKNLFDVNLQMDYITVSIGTQYIIYSLKNFQILFKSKIFKSKITQLKTDMHGFVYVLFADNSFKICFRNKIAGSYVHEDDKIVRFDILNDYITFISQTFQIKVFKKSKEEFTQETNDITTDEFRININEYGFLQLNNSNRDSLFLGFEHVPTYLNKTLVVFQNGYQIINLRTVKLVHENLLNKKIKCFNTLPILDQLLVSFEDNTIEIINIKKDTVTKKLNLKLTGNITNMINPPDYNNLLLISLDNGSIVIYDLALKRIQQELVNQHDSIINMHYLSTKNGFITQGNDNCIKIFIFENSNIVVTNETHDNTDTTVKARLYKSLQGHKQPPSIAKFKDDEGHFIVSSSIDSHWEFSTRKITQSTKFSNKNNKVKIPGILTDQNLGPVKSMALKNGSKWENNMLLCYENSEIVTIHDSKTHIMKTYLKFDQNISYVHISECGNFGLFGKTNGEIEVFNLQSMIFKKRFKGLHKMEIVGTCLDNMNQYLYSCSYDGVIGKWDYYGNKLQTKLLLDEDVNILKFEFCFVNDLIAVVTDDDFKVLIIDSNSMKVIRSLEGHFNNINHLKFFNNGKYLLTSSLDSTIRCWDISTGFCIDGFIIDNSELITSFDISENDQFLITTHLNLNGICLWLNKSIFNISNDANSIISLRDLAYEEFVRINLPNGTQDNNRYNENVLKQRKENDSDFIINRYYETKKQMDPSLITLSNGNTGLMNMKKLINIETIRKRSKPSEQVEKPNERQESFFIQLKKDLDADVKEREGKSNAGDDEEDSESTTKKNSLIDENESTIAPKLKEYNTKFEKLLKSNESGPFLEHLLSLSISQLNIDIQLMSNPVHIKKLLVHVCAGLESNKNFEIWNGLVNVIFKYHYDIINKNLELFDETLTYMNSLITKKENNLSELYYFNDCVVKFLLS</sequence>
<dbReference type="Pfam" id="PF25171">
    <property type="entry name" value="Beta-prop_WDR36-Utp21_1st"/>
    <property type="match status" value="1"/>
</dbReference>
<dbReference type="InterPro" id="IPR001680">
    <property type="entry name" value="WD40_rpt"/>
</dbReference>
<gene>
    <name evidence="5" type="ORF">HANVADRAFT_1426</name>
</gene>
<keyword evidence="6" id="KW-1185">Reference proteome</keyword>
<feature type="domain" description="WDR36/Utp21 N-terminal" evidence="4">
    <location>
        <begin position="59"/>
        <end position="343"/>
    </location>
</feature>
<evidence type="ECO:0000256" key="1">
    <source>
        <dbReference type="PROSITE-ProRule" id="PRU00221"/>
    </source>
</evidence>
<protein>
    <submittedName>
        <fullName evidence="5">WD40 repeat-like protein</fullName>
    </submittedName>
</protein>
<dbReference type="AlphaFoldDB" id="A0A1B7TGS8"/>
<dbReference type="PROSITE" id="PS50294">
    <property type="entry name" value="WD_REPEATS_REGION"/>
    <property type="match status" value="1"/>
</dbReference>
<dbReference type="SMART" id="SM00320">
    <property type="entry name" value="WD40"/>
    <property type="match status" value="4"/>
</dbReference>
<dbReference type="InterPro" id="IPR059157">
    <property type="entry name" value="WDR36-Utp21_N"/>
</dbReference>
<dbReference type="OrthoDB" id="10250769at2759"/>
<dbReference type="GO" id="GO:0006364">
    <property type="term" value="P:rRNA processing"/>
    <property type="evidence" value="ECO:0007669"/>
    <property type="project" value="InterPro"/>
</dbReference>
<feature type="region of interest" description="Disordered" evidence="2">
    <location>
        <begin position="799"/>
        <end position="827"/>
    </location>
</feature>
<comment type="caution">
    <text evidence="5">The sequence shown here is derived from an EMBL/GenBank/DDBJ whole genome shotgun (WGS) entry which is preliminary data.</text>
</comment>
<dbReference type="PROSITE" id="PS50082">
    <property type="entry name" value="WD_REPEATS_2"/>
    <property type="match status" value="1"/>
</dbReference>
<dbReference type="SUPFAM" id="SSF50998">
    <property type="entry name" value="Quinoprotein alcohol dehydrogenase-like"/>
    <property type="match status" value="1"/>
</dbReference>
<dbReference type="PANTHER" id="PTHR22840">
    <property type="entry name" value="WD REPEAT-CONTAINING PROTEIN 36"/>
    <property type="match status" value="1"/>
</dbReference>
<dbReference type="GO" id="GO:0032040">
    <property type="term" value="C:small-subunit processome"/>
    <property type="evidence" value="ECO:0007669"/>
    <property type="project" value="InterPro"/>
</dbReference>
<evidence type="ECO:0000259" key="4">
    <source>
        <dbReference type="Pfam" id="PF25171"/>
    </source>
</evidence>
<evidence type="ECO:0000256" key="2">
    <source>
        <dbReference type="SAM" id="MobiDB-lite"/>
    </source>
</evidence>
<dbReference type="InterPro" id="IPR007319">
    <property type="entry name" value="WDR36/Utp21_C"/>
</dbReference>
<evidence type="ECO:0000259" key="3">
    <source>
        <dbReference type="Pfam" id="PF04192"/>
    </source>
</evidence>
<feature type="repeat" description="WD" evidence="1">
    <location>
        <begin position="599"/>
        <end position="635"/>
    </location>
</feature>
<feature type="domain" description="WDR36/Utp21 C-terminal" evidence="3">
    <location>
        <begin position="740"/>
        <end position="955"/>
    </location>
</feature>
<dbReference type="GO" id="GO:0034388">
    <property type="term" value="C:Pwp2p-containing subcomplex of 90S preribosome"/>
    <property type="evidence" value="ECO:0007669"/>
    <property type="project" value="TreeGrafter"/>
</dbReference>
<dbReference type="InterPro" id="IPR015943">
    <property type="entry name" value="WD40/YVTN_repeat-like_dom_sf"/>
</dbReference>
<evidence type="ECO:0000313" key="6">
    <source>
        <dbReference type="Proteomes" id="UP000092321"/>
    </source>
</evidence>
<evidence type="ECO:0000313" key="5">
    <source>
        <dbReference type="EMBL" id="OBA27931.1"/>
    </source>
</evidence>
<proteinExistence type="predicted"/>
<dbReference type="Pfam" id="PF04192">
    <property type="entry name" value="Utp21"/>
    <property type="match status" value="1"/>
</dbReference>
<keyword evidence="1" id="KW-0853">WD repeat</keyword>
<name>A0A1B7TGS8_9ASCO</name>
<dbReference type="EMBL" id="LXPE01000006">
    <property type="protein sequence ID" value="OBA27931.1"/>
    <property type="molecule type" value="Genomic_DNA"/>
</dbReference>
<accession>A0A1B7TGS8</accession>
<dbReference type="PANTHER" id="PTHR22840:SF12">
    <property type="entry name" value="WD REPEAT-CONTAINING PROTEIN 36"/>
    <property type="match status" value="1"/>
</dbReference>
<dbReference type="Pfam" id="PF25168">
    <property type="entry name" value="Beta-prop_WDR36-Utp21_2nd"/>
    <property type="match status" value="1"/>
</dbReference>
<dbReference type="Proteomes" id="UP000092321">
    <property type="component" value="Unassembled WGS sequence"/>
</dbReference>
<dbReference type="InterPro" id="IPR011047">
    <property type="entry name" value="Quinoprotein_ADH-like_sf"/>
</dbReference>
<reference evidence="6" key="1">
    <citation type="journal article" date="2016" name="Proc. Natl. Acad. Sci. U.S.A.">
        <title>Comparative genomics of biotechnologically important yeasts.</title>
        <authorList>
            <person name="Riley R."/>
            <person name="Haridas S."/>
            <person name="Wolfe K.H."/>
            <person name="Lopes M.R."/>
            <person name="Hittinger C.T."/>
            <person name="Goeker M."/>
            <person name="Salamov A.A."/>
            <person name="Wisecaver J.H."/>
            <person name="Long T.M."/>
            <person name="Calvey C.H."/>
            <person name="Aerts A.L."/>
            <person name="Barry K.W."/>
            <person name="Choi C."/>
            <person name="Clum A."/>
            <person name="Coughlan A.Y."/>
            <person name="Deshpande S."/>
            <person name="Douglass A.P."/>
            <person name="Hanson S.J."/>
            <person name="Klenk H.-P."/>
            <person name="LaButti K.M."/>
            <person name="Lapidus A."/>
            <person name="Lindquist E.A."/>
            <person name="Lipzen A.M."/>
            <person name="Meier-Kolthoff J.P."/>
            <person name="Ohm R.A."/>
            <person name="Otillar R.P."/>
            <person name="Pangilinan J.L."/>
            <person name="Peng Y."/>
            <person name="Rokas A."/>
            <person name="Rosa C.A."/>
            <person name="Scheuner C."/>
            <person name="Sibirny A.A."/>
            <person name="Slot J.C."/>
            <person name="Stielow J.B."/>
            <person name="Sun H."/>
            <person name="Kurtzman C.P."/>
            <person name="Blackwell M."/>
            <person name="Grigoriev I.V."/>
            <person name="Jeffries T.W."/>
        </authorList>
    </citation>
    <scope>NUCLEOTIDE SEQUENCE [LARGE SCALE GENOMIC DNA]</scope>
    <source>
        <strain evidence="6">NRRL Y-1626</strain>
    </source>
</reference>